<dbReference type="Proteomes" id="UP000196138">
    <property type="component" value="Chromosome"/>
</dbReference>
<reference evidence="2 3" key="1">
    <citation type="submission" date="2017-05" db="EMBL/GenBank/DDBJ databases">
        <authorList>
            <person name="Song R."/>
            <person name="Chenine A.L."/>
            <person name="Ruprecht R.M."/>
        </authorList>
    </citation>
    <scope>NUCLEOTIDE SEQUENCE [LARGE SCALE GENOMIC DNA]</scope>
    <source>
        <strain evidence="2 3">DSM 26136</strain>
    </source>
</reference>
<evidence type="ECO:0000313" key="3">
    <source>
        <dbReference type="Proteomes" id="UP000196138"/>
    </source>
</evidence>
<evidence type="ECO:0000313" key="2">
    <source>
        <dbReference type="EMBL" id="ARU04133.1"/>
    </source>
</evidence>
<dbReference type="KEGG" id="cser:CCO03_05100"/>
<protein>
    <submittedName>
        <fullName evidence="2">Uncharacterized protein</fullName>
    </submittedName>
</protein>
<proteinExistence type="predicted"/>
<dbReference type="AlphaFoldDB" id="A0A1Y0EKG3"/>
<dbReference type="EMBL" id="CP021455">
    <property type="protein sequence ID" value="ARU04133.1"/>
    <property type="molecule type" value="Genomic_DNA"/>
</dbReference>
<feature type="region of interest" description="Disordered" evidence="1">
    <location>
        <begin position="1"/>
        <end position="53"/>
    </location>
</feature>
<gene>
    <name evidence="2" type="ORF">CCO03_05100</name>
</gene>
<accession>A0A1Y0EKG3</accession>
<evidence type="ECO:0000256" key="1">
    <source>
        <dbReference type="SAM" id="MobiDB-lite"/>
    </source>
</evidence>
<keyword evidence="3" id="KW-1185">Reference proteome</keyword>
<name>A0A1Y0EKG3_9BURK</name>
<sequence length="164" mass="16985">MLLTACGQASDPPASSQAVDVVQAPRTSDDHLAPQAAPADGPASEPAPTPAPAATVQLTPAQVVGRFGLSNVIFDLQASDSDDPKIFEFKAGGRYVFTGGVVIPRVTGRWALEQGGTQLRLTPDRIEDVSGVMLFGAVSENQLLLLNLDGSPVNGRVGIARLSP</sequence>
<organism evidence="2 3">
    <name type="scientific">Comamonas serinivorans</name>
    <dbReference type="NCBI Taxonomy" id="1082851"/>
    <lineage>
        <taxon>Bacteria</taxon>
        <taxon>Pseudomonadati</taxon>
        <taxon>Pseudomonadota</taxon>
        <taxon>Betaproteobacteria</taxon>
        <taxon>Burkholderiales</taxon>
        <taxon>Comamonadaceae</taxon>
        <taxon>Comamonas</taxon>
    </lineage>
</organism>